<proteinExistence type="predicted"/>
<organism evidence="1 2">
    <name type="scientific">Pseudomonas syringae pv. delphinii</name>
    <dbReference type="NCBI Taxonomy" id="192088"/>
    <lineage>
        <taxon>Bacteria</taxon>
        <taxon>Pseudomonadati</taxon>
        <taxon>Pseudomonadota</taxon>
        <taxon>Gammaproteobacteria</taxon>
        <taxon>Pseudomonadales</taxon>
        <taxon>Pseudomonadaceae</taxon>
        <taxon>Pseudomonas</taxon>
    </lineage>
</organism>
<comment type="caution">
    <text evidence="1">The sequence shown here is derived from an EMBL/GenBank/DDBJ whole genome shotgun (WGS) entry which is preliminary data.</text>
</comment>
<gene>
    <name evidence="1" type="ORF">ALQ28_101135</name>
</gene>
<name>A0A0P9PBQ7_9PSED</name>
<evidence type="ECO:0000313" key="2">
    <source>
        <dbReference type="Proteomes" id="UP000267908"/>
    </source>
</evidence>
<dbReference type="AlphaFoldDB" id="A0A0P9PBQ7"/>
<reference evidence="1 2" key="1">
    <citation type="submission" date="2018-08" db="EMBL/GenBank/DDBJ databases">
        <title>Recombination of ecologically and evolutionarily significant loci maintains genetic cohesion in the Pseudomonas syringae species complex.</title>
        <authorList>
            <person name="Dillon M."/>
            <person name="Thakur S."/>
            <person name="Almeida R.N.D."/>
            <person name="Weir B.S."/>
            <person name="Guttman D.S."/>
        </authorList>
    </citation>
    <scope>NUCLEOTIDE SEQUENCE [LARGE SCALE GENOMIC DNA]</scope>
    <source>
        <strain evidence="1 2">ICMP 4330</strain>
    </source>
</reference>
<sequence>MNLRIGKLTSRLFSYRSNPMSDINNFVTYVIRMPDDTASRTALTTELNEAVIRNGGEMTGTSLEDEITLNELFEARMNDLDVQEARREARELAAAEYLED</sequence>
<evidence type="ECO:0008006" key="3">
    <source>
        <dbReference type="Google" id="ProtNLM"/>
    </source>
</evidence>
<dbReference type="Proteomes" id="UP000267908">
    <property type="component" value="Unassembled WGS sequence"/>
</dbReference>
<dbReference type="EMBL" id="RBQG01000316">
    <property type="protein sequence ID" value="RMP07158.1"/>
    <property type="molecule type" value="Genomic_DNA"/>
</dbReference>
<evidence type="ECO:0000313" key="1">
    <source>
        <dbReference type="EMBL" id="RMP07158.1"/>
    </source>
</evidence>
<protein>
    <recommendedName>
        <fullName evidence="3">Ribosomal protein S6</fullName>
    </recommendedName>
</protein>
<accession>A0A0P9PBQ7</accession>